<dbReference type="Gene3D" id="1.10.101.10">
    <property type="entry name" value="PGBD-like superfamily/PGBD"/>
    <property type="match status" value="2"/>
</dbReference>
<dbReference type="InterPro" id="IPR017853">
    <property type="entry name" value="GH"/>
</dbReference>
<dbReference type="Pfam" id="PF08924">
    <property type="entry name" value="Rv2525c_GlyHyd-like"/>
    <property type="match status" value="1"/>
</dbReference>
<comment type="caution">
    <text evidence="3">The sequence shown here is derived from an EMBL/GenBank/DDBJ whole genome shotgun (WGS) entry which is preliminary data.</text>
</comment>
<dbReference type="SUPFAM" id="SSF47090">
    <property type="entry name" value="PGBD-like"/>
    <property type="match status" value="2"/>
</dbReference>
<dbReference type="RefSeq" id="WP_173660993.1">
    <property type="nucleotide sequence ID" value="NZ_JAOUSE010000087.1"/>
</dbReference>
<dbReference type="SUPFAM" id="SSF51445">
    <property type="entry name" value="(Trans)glycosidases"/>
    <property type="match status" value="1"/>
</dbReference>
<evidence type="ECO:0000259" key="2">
    <source>
        <dbReference type="Pfam" id="PF08924"/>
    </source>
</evidence>
<evidence type="ECO:0000313" key="4">
    <source>
        <dbReference type="Proteomes" id="UP001208656"/>
    </source>
</evidence>
<dbReference type="Gene3D" id="3.20.20.80">
    <property type="entry name" value="Glycosidases"/>
    <property type="match status" value="1"/>
</dbReference>
<accession>A0ABT2WJJ0</accession>
<proteinExistence type="predicted"/>
<feature type="domain" description="Peptidoglycan binding-like" evidence="1">
    <location>
        <begin position="86"/>
        <end position="138"/>
    </location>
</feature>
<dbReference type="EMBL" id="JAOUSE010000087">
    <property type="protein sequence ID" value="MCU9595863.1"/>
    <property type="molecule type" value="Genomic_DNA"/>
</dbReference>
<organism evidence="3 4">
    <name type="scientific">Pallidibacillus thermolactis</name>
    <dbReference type="NCBI Taxonomy" id="251051"/>
    <lineage>
        <taxon>Bacteria</taxon>
        <taxon>Bacillati</taxon>
        <taxon>Bacillota</taxon>
        <taxon>Bacilli</taxon>
        <taxon>Bacillales</taxon>
        <taxon>Bacillaceae</taxon>
        <taxon>Pallidibacillus</taxon>
    </lineage>
</organism>
<evidence type="ECO:0000313" key="3">
    <source>
        <dbReference type="EMBL" id="MCU9595863.1"/>
    </source>
</evidence>
<name>A0ABT2WJJ0_9BACI</name>
<dbReference type="InterPro" id="IPR036365">
    <property type="entry name" value="PGBD-like_sf"/>
</dbReference>
<dbReference type="Pfam" id="PF01471">
    <property type="entry name" value="PG_binding_1"/>
    <property type="match status" value="2"/>
</dbReference>
<feature type="domain" description="Rv2525c-like glycoside hydrolase-like" evidence="2">
    <location>
        <begin position="313"/>
        <end position="491"/>
    </location>
</feature>
<protein>
    <submittedName>
        <fullName evidence="3">DUF1906 domain-containing protein</fullName>
    </submittedName>
</protein>
<dbReference type="InterPro" id="IPR002477">
    <property type="entry name" value="Peptidoglycan-bd-like"/>
</dbReference>
<gene>
    <name evidence="3" type="ORF">OEV82_15770</name>
</gene>
<dbReference type="CDD" id="cd06418">
    <property type="entry name" value="GH25_BacA-like"/>
    <property type="match status" value="1"/>
</dbReference>
<dbReference type="InterPro" id="IPR036366">
    <property type="entry name" value="PGBDSf"/>
</dbReference>
<dbReference type="InterPro" id="IPR015020">
    <property type="entry name" value="Rv2525c-like_Glyco_Hydro-like"/>
</dbReference>
<sequence length="727" mass="81576">MADERVRDVQRWLNETYSKYVGRYNSVEEDGRTGFRTVWALIRALQIELGIANTADNFGPTTEREFNNQIGVLRKQKEGDPPNNIIKILQGGFYCKGYNPGGFTGSFYSGTENAVKAFQRDIGIEADGGVTAKIFKALLNTDGYKLSSNYRAKGYIREIQQALNREYANYKGKKWFFDYIPTNGIYDRYTNKALIYALQIEEGLEDVANGNFGPSTISNCPVLRLGDSGPFVKILQWALSCNGEEFRILSMNGVFDEPTRNRVIEFQRFMALPVTGIAEVMTIKQLLTSNGLTSRTAVACDTSYIIDIPKAETLRQHGYEVVGRYLTGYVLRGGKRVPKALSQAELTTIFHSGLRVFLIYQDGGYTKEYFQKEGRGREDAHKALNAAWNLGIPSGETIYFAVDFDAMDHEVTQLILPYFREIKDVFLKYQTDSDYKDLPNYRIGVYGARNICTRVSEEALIDAFSFVADMSTGYSGNLGFPMPRNWSFDQFFEQPIGTGDGKLDIDKCGYSGLDEGVSRIDLSLVKSPEEIARRHKFVEFISKIPFLKEFKELFTPEFTFNQTWKLGPVAGVEATIETETSFDPSDREDGLSYFRVVDGSIIDVELDDLIAGTGLSLDVKEIVKDSLEGITQTINFGSIGFKANATNEIIEISLKIMEESIPVHFEGIEDVELAISLNLTIENNKGDGNKIIDPISDLTEVVVMIIAFLEIISKLLGLKDFPAFRPV</sequence>
<evidence type="ECO:0000259" key="1">
    <source>
        <dbReference type="Pfam" id="PF01471"/>
    </source>
</evidence>
<dbReference type="Proteomes" id="UP001208656">
    <property type="component" value="Unassembled WGS sequence"/>
</dbReference>
<feature type="domain" description="Peptidoglycan binding-like" evidence="1">
    <location>
        <begin position="228"/>
        <end position="286"/>
    </location>
</feature>
<keyword evidence="4" id="KW-1185">Reference proteome</keyword>
<reference evidence="3 4" key="1">
    <citation type="submission" date="2022-10" db="EMBL/GenBank/DDBJ databases">
        <title>Description of Fervidibacillus gen. nov. in the family Fervidibacillaceae fam. nov. with two species, Fervidibacillus albus sp. nov., and Fervidibacillus halotolerans sp. nov., isolated from tidal flat sediments.</title>
        <authorList>
            <person name="Kwon K.K."/>
            <person name="Yang S.-H."/>
        </authorList>
    </citation>
    <scope>NUCLEOTIDE SEQUENCE [LARGE SCALE GENOMIC DNA]</scope>
    <source>
        <strain evidence="3 4">DSM 23332</strain>
    </source>
</reference>